<sequence length="137" mass="15893">MKKLPLLGIILTALLFISKINKGQEKINKNFDELICKEWKLQSYEEKGKKFPPAPEQKGDKMIFYKDNKVKSVESGYIQNGIWKYDATKSILTVIDNDTKEKAVMKVIKLTNDECILEYKDPEGIMLKMYMLPVKKV</sequence>
<dbReference type="OrthoDB" id="670348at2"/>
<gene>
    <name evidence="1" type="ORF">FHW36_105466</name>
</gene>
<organism evidence="1 2">
    <name type="scientific">Chitinophaga polysaccharea</name>
    <dbReference type="NCBI Taxonomy" id="1293035"/>
    <lineage>
        <taxon>Bacteria</taxon>
        <taxon>Pseudomonadati</taxon>
        <taxon>Bacteroidota</taxon>
        <taxon>Chitinophagia</taxon>
        <taxon>Chitinophagales</taxon>
        <taxon>Chitinophagaceae</taxon>
        <taxon>Chitinophaga</taxon>
    </lineage>
</organism>
<evidence type="ECO:0000313" key="2">
    <source>
        <dbReference type="Proteomes" id="UP000320811"/>
    </source>
</evidence>
<dbReference type="Proteomes" id="UP000320811">
    <property type="component" value="Unassembled WGS sequence"/>
</dbReference>
<reference evidence="1 2" key="1">
    <citation type="submission" date="2019-06" db="EMBL/GenBank/DDBJ databases">
        <title>Sorghum-associated microbial communities from plants grown in Nebraska, USA.</title>
        <authorList>
            <person name="Schachtman D."/>
        </authorList>
    </citation>
    <scope>NUCLEOTIDE SEQUENCE [LARGE SCALE GENOMIC DNA]</scope>
    <source>
        <strain evidence="1 2">1209</strain>
    </source>
</reference>
<dbReference type="AlphaFoldDB" id="A0A561PPI9"/>
<accession>A0A561PPI9</accession>
<proteinExistence type="predicted"/>
<dbReference type="RefSeq" id="WP_145671187.1">
    <property type="nucleotide sequence ID" value="NZ_VIWO01000005.1"/>
</dbReference>
<evidence type="ECO:0000313" key="1">
    <source>
        <dbReference type="EMBL" id="TWF40025.1"/>
    </source>
</evidence>
<evidence type="ECO:0008006" key="3">
    <source>
        <dbReference type="Google" id="ProtNLM"/>
    </source>
</evidence>
<protein>
    <recommendedName>
        <fullName evidence="3">Lipocalin-like protein</fullName>
    </recommendedName>
</protein>
<name>A0A561PPI9_9BACT</name>
<comment type="caution">
    <text evidence="1">The sequence shown here is derived from an EMBL/GenBank/DDBJ whole genome shotgun (WGS) entry which is preliminary data.</text>
</comment>
<keyword evidence="2" id="KW-1185">Reference proteome</keyword>
<dbReference type="EMBL" id="VIWO01000005">
    <property type="protein sequence ID" value="TWF40025.1"/>
    <property type="molecule type" value="Genomic_DNA"/>
</dbReference>